<evidence type="ECO:0000313" key="2">
    <source>
        <dbReference type="EMBL" id="KAL1524291.1"/>
    </source>
</evidence>
<name>A0AB34JTJ9_PRYPA</name>
<accession>A0AB34JTJ9</accession>
<evidence type="ECO:0000313" key="3">
    <source>
        <dbReference type="Proteomes" id="UP001515480"/>
    </source>
</evidence>
<dbReference type="Proteomes" id="UP001515480">
    <property type="component" value="Unassembled WGS sequence"/>
</dbReference>
<feature type="region of interest" description="Disordered" evidence="1">
    <location>
        <begin position="409"/>
        <end position="429"/>
    </location>
</feature>
<evidence type="ECO:0000256" key="1">
    <source>
        <dbReference type="SAM" id="MobiDB-lite"/>
    </source>
</evidence>
<keyword evidence="3" id="KW-1185">Reference proteome</keyword>
<feature type="compositionally biased region" description="Low complexity" evidence="1">
    <location>
        <begin position="415"/>
        <end position="424"/>
    </location>
</feature>
<reference evidence="2 3" key="1">
    <citation type="journal article" date="2024" name="Science">
        <title>Giant polyketide synthase enzymes in the biosynthesis of giant marine polyether toxins.</title>
        <authorList>
            <person name="Fallon T.R."/>
            <person name="Shende V.V."/>
            <person name="Wierzbicki I.H."/>
            <person name="Pendleton A.L."/>
            <person name="Watervoot N.F."/>
            <person name="Auber R.P."/>
            <person name="Gonzalez D.J."/>
            <person name="Wisecaver J.H."/>
            <person name="Moore B.S."/>
        </authorList>
    </citation>
    <scope>NUCLEOTIDE SEQUENCE [LARGE SCALE GENOMIC DNA]</scope>
    <source>
        <strain evidence="2 3">12B1</strain>
    </source>
</reference>
<evidence type="ECO:0008006" key="4">
    <source>
        <dbReference type="Google" id="ProtNLM"/>
    </source>
</evidence>
<dbReference type="SUPFAM" id="SSF48452">
    <property type="entry name" value="TPR-like"/>
    <property type="match status" value="1"/>
</dbReference>
<proteinExistence type="predicted"/>
<protein>
    <recommendedName>
        <fullName evidence="4">Protein ZIP4 homolog</fullName>
    </recommendedName>
</protein>
<dbReference type="EMBL" id="JBGBPQ010000005">
    <property type="protein sequence ID" value="KAL1524291.1"/>
    <property type="molecule type" value="Genomic_DNA"/>
</dbReference>
<dbReference type="Gene3D" id="1.25.40.10">
    <property type="entry name" value="Tetratricopeptide repeat domain"/>
    <property type="match status" value="1"/>
</dbReference>
<dbReference type="AlphaFoldDB" id="A0AB34JTJ9"/>
<dbReference type="InterPro" id="IPR011990">
    <property type="entry name" value="TPR-like_helical_dom_sf"/>
</dbReference>
<comment type="caution">
    <text evidence="2">The sequence shown here is derived from an EMBL/GenBank/DDBJ whole genome shotgun (WGS) entry which is preliminary data.</text>
</comment>
<organism evidence="2 3">
    <name type="scientific">Prymnesium parvum</name>
    <name type="common">Toxic golden alga</name>
    <dbReference type="NCBI Taxonomy" id="97485"/>
    <lineage>
        <taxon>Eukaryota</taxon>
        <taxon>Haptista</taxon>
        <taxon>Haptophyta</taxon>
        <taxon>Prymnesiophyceae</taxon>
        <taxon>Prymnesiales</taxon>
        <taxon>Prymnesiaceae</taxon>
        <taxon>Prymnesium</taxon>
    </lineage>
</organism>
<gene>
    <name evidence="2" type="ORF">AB1Y20_019194</name>
</gene>
<sequence length="516" mass="54720">MAAAAVVLLRRCEKTRSSKPLTALHCASAVCATTEDLPKLIRCLAHVYAGELHLRLTEESDLAAEHFTTALRICRDVPDFPAALLLAALTATAHAVRHFLVEGAPAHARLLIDPLRELLASRAASPPIAAISSTLLTLSAYADVLHLSLLLDEGKPTQCESLASALCLRVAALPRLSESSPAASTWADPSVLSMATCLAEATALSHSGKLTRARERCEQALAADKCGHRSAAVRGEVHLLRAALLLQCGKPVEALEALARLPAGRAGLTAAEPFAALAHAALSVDAPHAVAAQLRLALDSSRTKGAAMHDWCELWHAAVDKSDPSVRVWALRELWSAKRRPTGPTWLCSMLLEAEAMLEMRRDKEACELVSAALQKHAMEQEYATILPQALTILGTAYSRRDNTASGAFEDKAGARGSRAGSSSNSVCDEEGARAEDALMAAVGLAAQTGDVFAARRALLEVGERHGGVGNTGLGNTGKRDEIEEILSEKQAQLQAAILKAQASNAWRLLFTTDSL</sequence>